<keyword evidence="3 5" id="KW-1133">Transmembrane helix</keyword>
<name>A0A267DIL7_9PLAT</name>
<dbReference type="CDD" id="cd19051">
    <property type="entry name" value="LGIC_TM_cation"/>
    <property type="match status" value="1"/>
</dbReference>
<feature type="region of interest" description="Disordered" evidence="6">
    <location>
        <begin position="397"/>
        <end position="420"/>
    </location>
</feature>
<evidence type="ECO:0000256" key="4">
    <source>
        <dbReference type="ARBA" id="ARBA00023136"/>
    </source>
</evidence>
<feature type="transmembrane region" description="Helical" evidence="5">
    <location>
        <begin position="438"/>
        <end position="456"/>
    </location>
</feature>
<dbReference type="SUPFAM" id="SSF63712">
    <property type="entry name" value="Nicotinic receptor ligand binding domain-like"/>
    <property type="match status" value="1"/>
</dbReference>
<dbReference type="InterPro" id="IPR006029">
    <property type="entry name" value="Neurotrans-gated_channel_TM"/>
</dbReference>
<dbReference type="Pfam" id="PF02932">
    <property type="entry name" value="Neur_chan_memb"/>
    <property type="match status" value="1"/>
</dbReference>
<feature type="domain" description="Neurotransmitter-gated ion-channel transmembrane" evidence="8">
    <location>
        <begin position="271"/>
        <end position="353"/>
    </location>
</feature>
<dbReference type="InterPro" id="IPR006201">
    <property type="entry name" value="Neur_channel"/>
</dbReference>
<evidence type="ECO:0008006" key="11">
    <source>
        <dbReference type="Google" id="ProtNLM"/>
    </source>
</evidence>
<feature type="transmembrane region" description="Helical" evidence="5">
    <location>
        <begin position="268"/>
        <end position="288"/>
    </location>
</feature>
<dbReference type="Gene3D" id="2.70.170.10">
    <property type="entry name" value="Neurotransmitter-gated ion-channel ligand-binding domain"/>
    <property type="match status" value="1"/>
</dbReference>
<dbReference type="InterPro" id="IPR036734">
    <property type="entry name" value="Neur_chan_lig-bd_sf"/>
</dbReference>
<feature type="domain" description="Neurotransmitter-gated ion-channel ligand-binding" evidence="7">
    <location>
        <begin position="42"/>
        <end position="263"/>
    </location>
</feature>
<keyword evidence="5" id="KW-0732">Signal</keyword>
<evidence type="ECO:0000313" key="9">
    <source>
        <dbReference type="EMBL" id="PAA49133.1"/>
    </source>
</evidence>
<evidence type="ECO:0000256" key="3">
    <source>
        <dbReference type="ARBA" id="ARBA00022989"/>
    </source>
</evidence>
<dbReference type="InterPro" id="IPR006202">
    <property type="entry name" value="Neur_chan_lig-bd"/>
</dbReference>
<dbReference type="InterPro" id="IPR036719">
    <property type="entry name" value="Neuro-gated_channel_TM_sf"/>
</dbReference>
<keyword evidence="4 5" id="KW-0472">Membrane</keyword>
<keyword evidence="5" id="KW-0407">Ion channel</keyword>
<dbReference type="Pfam" id="PF02931">
    <property type="entry name" value="Neur_chan_LBD"/>
    <property type="match status" value="1"/>
</dbReference>
<dbReference type="Proteomes" id="UP000215902">
    <property type="component" value="Unassembled WGS sequence"/>
</dbReference>
<dbReference type="CDD" id="cd18997">
    <property type="entry name" value="LGIC_ECD_nAChR"/>
    <property type="match status" value="1"/>
</dbReference>
<keyword evidence="5" id="KW-0813">Transport</keyword>
<protein>
    <recommendedName>
        <fullName evidence="11">Neur_chan_LBD domain-containing protein</fullName>
    </recommendedName>
</protein>
<dbReference type="AlphaFoldDB" id="A0A267DIL7"/>
<accession>A0A267DIL7</accession>
<dbReference type="GO" id="GO:0004888">
    <property type="term" value="F:transmembrane signaling receptor activity"/>
    <property type="evidence" value="ECO:0007669"/>
    <property type="project" value="InterPro"/>
</dbReference>
<reference evidence="9 10" key="1">
    <citation type="submission" date="2017-06" db="EMBL/GenBank/DDBJ databases">
        <title>A platform for efficient transgenesis in Macrostomum lignano, a flatworm model organism for stem cell research.</title>
        <authorList>
            <person name="Berezikov E."/>
        </authorList>
    </citation>
    <scope>NUCLEOTIDE SEQUENCE [LARGE SCALE GENOMIC DNA]</scope>
    <source>
        <strain evidence="9">DV1</strain>
        <tissue evidence="9">Whole organism</tissue>
    </source>
</reference>
<dbReference type="STRING" id="282301.A0A267DIL7"/>
<evidence type="ECO:0000256" key="2">
    <source>
        <dbReference type="ARBA" id="ARBA00022692"/>
    </source>
</evidence>
<dbReference type="InterPro" id="IPR018000">
    <property type="entry name" value="Neurotransmitter_ion_chnl_CS"/>
</dbReference>
<feature type="chain" id="PRO_5022267201" description="Neur_chan_LBD domain-containing protein" evidence="5">
    <location>
        <begin position="18"/>
        <end position="459"/>
    </location>
</feature>
<feature type="transmembrane region" description="Helical" evidence="5">
    <location>
        <begin position="325"/>
        <end position="346"/>
    </location>
</feature>
<evidence type="ECO:0000256" key="1">
    <source>
        <dbReference type="ARBA" id="ARBA00004141"/>
    </source>
</evidence>
<keyword evidence="2 5" id="KW-0812">Transmembrane</keyword>
<dbReference type="PANTHER" id="PTHR18945">
    <property type="entry name" value="NEUROTRANSMITTER GATED ION CHANNEL"/>
    <property type="match status" value="1"/>
</dbReference>
<comment type="similarity">
    <text evidence="5">Belongs to the ligand-gated ion channel (TC 1.A.9) family.</text>
</comment>
<evidence type="ECO:0000256" key="5">
    <source>
        <dbReference type="RuleBase" id="RU000687"/>
    </source>
</evidence>
<dbReference type="GO" id="GO:0016020">
    <property type="term" value="C:membrane"/>
    <property type="evidence" value="ECO:0007669"/>
    <property type="project" value="UniProtKB-SubCell"/>
</dbReference>
<evidence type="ECO:0000256" key="6">
    <source>
        <dbReference type="SAM" id="MobiDB-lite"/>
    </source>
</evidence>
<keyword evidence="10" id="KW-1185">Reference proteome</keyword>
<proteinExistence type="inferred from homology"/>
<evidence type="ECO:0000259" key="7">
    <source>
        <dbReference type="Pfam" id="PF02931"/>
    </source>
</evidence>
<dbReference type="Gene3D" id="1.20.58.390">
    <property type="entry name" value="Neurotransmitter-gated ion-channel transmembrane domain"/>
    <property type="match status" value="1"/>
</dbReference>
<organism evidence="9 10">
    <name type="scientific">Macrostomum lignano</name>
    <dbReference type="NCBI Taxonomy" id="282301"/>
    <lineage>
        <taxon>Eukaryota</taxon>
        <taxon>Metazoa</taxon>
        <taxon>Spiralia</taxon>
        <taxon>Lophotrochozoa</taxon>
        <taxon>Platyhelminthes</taxon>
        <taxon>Rhabditophora</taxon>
        <taxon>Macrostomorpha</taxon>
        <taxon>Macrostomida</taxon>
        <taxon>Macrostomidae</taxon>
        <taxon>Macrostomum</taxon>
    </lineage>
</organism>
<dbReference type="PRINTS" id="PR00252">
    <property type="entry name" value="NRIONCHANNEL"/>
</dbReference>
<dbReference type="PROSITE" id="PS00236">
    <property type="entry name" value="NEUROTR_ION_CHANNEL"/>
    <property type="match status" value="1"/>
</dbReference>
<dbReference type="EMBL" id="NIVC01003967">
    <property type="protein sequence ID" value="PAA49133.1"/>
    <property type="molecule type" value="Genomic_DNA"/>
</dbReference>
<dbReference type="FunFam" id="2.70.170.10:FF:000028">
    <property type="entry name" value="AcetylCholine Receptor"/>
    <property type="match status" value="1"/>
</dbReference>
<gene>
    <name evidence="9" type="ORF">BOX15_Mlig026767g3</name>
</gene>
<dbReference type="InterPro" id="IPR038050">
    <property type="entry name" value="Neuro_actylchol_rec"/>
</dbReference>
<dbReference type="GO" id="GO:0005230">
    <property type="term" value="F:extracellular ligand-gated monoatomic ion channel activity"/>
    <property type="evidence" value="ECO:0007669"/>
    <property type="project" value="InterPro"/>
</dbReference>
<sequence>MHLVRLILLLVLPSCISVFPSVVASSSGQLGPKNTIYDGLLAYLFENETTPYKANAMPICELGKKLKIQQDMLLIQLFDLDEPTQMLTVDVWVESTWKDCRLTWDPKRFNNIDNFVIKAEEIWYPDLIFYESLHGNFEEGMFIYGESKARIFSDGSIQLGAQAVFKSFCRINIAQFPYDRQRCNITFSSWTKDTSNFLLVKKEEAPGKKEDHAFVSASNGEWMVEGFPSFDRVADRKVGLDEASGRSRQYSEVAFQLRLKRKYMFQQVYMLFPCMLLTWLTLFVFIMPTECGEKIAYVTTILLSLMVFLLMVSDNIPRSGDAVPVLGIYFCIAIALVSLANIKTIISYNISLKGKDFCMPACFIKILESGKYVGLPLTHHNEAAVKVISFAMKPRQAGQNPVTRHEDSEVPLSTTNPESHFGQDENKWRFLGIILDRVFLIIYFVLNLAVSIWILTRGD</sequence>
<keyword evidence="5" id="KW-0406">Ion transport</keyword>
<comment type="subcellular location">
    <subcellularLocation>
        <location evidence="1">Membrane</location>
        <topology evidence="1">Multi-pass membrane protein</topology>
    </subcellularLocation>
</comment>
<comment type="caution">
    <text evidence="9">The sequence shown here is derived from an EMBL/GenBank/DDBJ whole genome shotgun (WGS) entry which is preliminary data.</text>
</comment>
<feature type="transmembrane region" description="Helical" evidence="5">
    <location>
        <begin position="295"/>
        <end position="313"/>
    </location>
</feature>
<dbReference type="OrthoDB" id="5975154at2759"/>
<dbReference type="SUPFAM" id="SSF90112">
    <property type="entry name" value="Neurotransmitter-gated ion-channel transmembrane pore"/>
    <property type="match status" value="1"/>
</dbReference>
<evidence type="ECO:0000313" key="10">
    <source>
        <dbReference type="Proteomes" id="UP000215902"/>
    </source>
</evidence>
<feature type="signal peptide" evidence="5">
    <location>
        <begin position="1"/>
        <end position="17"/>
    </location>
</feature>
<evidence type="ECO:0000259" key="8">
    <source>
        <dbReference type="Pfam" id="PF02932"/>
    </source>
</evidence>